<dbReference type="Proteomes" id="UP000270296">
    <property type="component" value="Unassembled WGS sequence"/>
</dbReference>
<dbReference type="WBParaSite" id="SBAD_0000465201-mRNA-1">
    <property type="protein sequence ID" value="SBAD_0000465201-mRNA-1"/>
    <property type="gene ID" value="SBAD_0000465201"/>
</dbReference>
<feature type="transmembrane region" description="Helical" evidence="1">
    <location>
        <begin position="112"/>
        <end position="130"/>
    </location>
</feature>
<keyword evidence="1" id="KW-1133">Transmembrane helix</keyword>
<evidence type="ECO:0000313" key="3">
    <source>
        <dbReference type="Proteomes" id="UP000270296"/>
    </source>
</evidence>
<reference evidence="4" key="1">
    <citation type="submission" date="2016-06" db="UniProtKB">
        <authorList>
            <consortium name="WormBaseParasite"/>
        </authorList>
    </citation>
    <scope>IDENTIFICATION</scope>
</reference>
<dbReference type="OrthoDB" id="3365224at2759"/>
<evidence type="ECO:0000313" key="4">
    <source>
        <dbReference type="WBParaSite" id="SBAD_0000465201-mRNA-1"/>
    </source>
</evidence>
<organism evidence="4">
    <name type="scientific">Soboliphyme baturini</name>
    <dbReference type="NCBI Taxonomy" id="241478"/>
    <lineage>
        <taxon>Eukaryota</taxon>
        <taxon>Metazoa</taxon>
        <taxon>Ecdysozoa</taxon>
        <taxon>Nematoda</taxon>
        <taxon>Enoplea</taxon>
        <taxon>Dorylaimia</taxon>
        <taxon>Dioctophymatida</taxon>
        <taxon>Dioctophymatoidea</taxon>
        <taxon>Soboliphymatidae</taxon>
        <taxon>Soboliphyme</taxon>
    </lineage>
</organism>
<name>A0A183ILG5_9BILA</name>
<sequence>MTFILKRKRFKFQVDFMLADMSNVPFVNAVLFSKVRLLDGGTFCDYSSHVDVDSALACLLFEALAVLFIGGTVGFVMVSSARGLCAFDDIRNARNEHYTNVSALMLPQGSCSLLWFLTVFQILFLGNYLCTVDHHNSSLC</sequence>
<dbReference type="AlphaFoldDB" id="A0A183ILG5"/>
<keyword evidence="3" id="KW-1185">Reference proteome</keyword>
<dbReference type="PANTHER" id="PTHR21456:SF1">
    <property type="entry name" value="C2 NT-TYPE DOMAIN-CONTAINING PROTEIN"/>
    <property type="match status" value="1"/>
</dbReference>
<dbReference type="PANTHER" id="PTHR21456">
    <property type="entry name" value="FAMILY WITH SEQUENCE SIMILARITY 102"/>
    <property type="match status" value="1"/>
</dbReference>
<keyword evidence="1" id="KW-0472">Membrane</keyword>
<proteinExistence type="predicted"/>
<evidence type="ECO:0000313" key="2">
    <source>
        <dbReference type="EMBL" id="VDP04439.1"/>
    </source>
</evidence>
<evidence type="ECO:0000256" key="1">
    <source>
        <dbReference type="SAM" id="Phobius"/>
    </source>
</evidence>
<dbReference type="InterPro" id="IPR039931">
    <property type="entry name" value="EEIG1/2-like"/>
</dbReference>
<keyword evidence="1" id="KW-0812">Transmembrane</keyword>
<dbReference type="EMBL" id="UZAM01008332">
    <property type="protein sequence ID" value="VDP04439.1"/>
    <property type="molecule type" value="Genomic_DNA"/>
</dbReference>
<gene>
    <name evidence="2" type="ORF">SBAD_LOCUS4461</name>
</gene>
<feature type="transmembrane region" description="Helical" evidence="1">
    <location>
        <begin position="56"/>
        <end position="78"/>
    </location>
</feature>
<accession>A0A183ILG5</accession>
<reference evidence="2 3" key="2">
    <citation type="submission" date="2018-11" db="EMBL/GenBank/DDBJ databases">
        <authorList>
            <consortium name="Pathogen Informatics"/>
        </authorList>
    </citation>
    <scope>NUCLEOTIDE SEQUENCE [LARGE SCALE GENOMIC DNA]</scope>
</reference>
<protein>
    <submittedName>
        <fullName evidence="4">CASP-like protein</fullName>
    </submittedName>
</protein>